<dbReference type="GO" id="GO:0005524">
    <property type="term" value="F:ATP binding"/>
    <property type="evidence" value="ECO:0007669"/>
    <property type="project" value="UniProtKB-UniRule"/>
</dbReference>
<protein>
    <recommendedName>
        <fullName evidence="7">Aspartate--tRNA(Asp/Asn) ligase</fullName>
        <ecNumber evidence="7">6.1.1.23</ecNumber>
    </recommendedName>
    <alternativeName>
        <fullName evidence="7">Aspartyl-tRNA synthetase</fullName>
        <shortName evidence="7">AspRS</shortName>
    </alternativeName>
    <alternativeName>
        <fullName evidence="7">Non-discriminating aspartyl-tRNA synthetase</fullName>
        <shortName evidence="7">ND-AspRS</shortName>
    </alternativeName>
</protein>
<keyword evidence="4 7" id="KW-0067">ATP-binding</keyword>
<dbReference type="GO" id="GO:0004815">
    <property type="term" value="F:aspartate-tRNA ligase activity"/>
    <property type="evidence" value="ECO:0007669"/>
    <property type="project" value="UniProtKB-UniRule"/>
</dbReference>
<comment type="function">
    <text evidence="7">Aspartyl-tRNA synthetase with relaxed tRNA specificity since it is able to aspartylate not only its cognate tRNA(Asp) but also tRNA(Asn). Reaction proceeds in two steps: L-aspartate is first activated by ATP to form Asp-AMP and then transferred to the acceptor end of tRNA(Asp/Asn).</text>
</comment>
<comment type="subcellular location">
    <subcellularLocation>
        <location evidence="7">Cytoplasm</location>
    </subcellularLocation>
</comment>
<dbReference type="GO" id="GO:0050560">
    <property type="term" value="F:aspartate-tRNA(Asn) ligase activity"/>
    <property type="evidence" value="ECO:0007669"/>
    <property type="project" value="UniProtKB-EC"/>
</dbReference>
<dbReference type="CDD" id="cd04317">
    <property type="entry name" value="EcAspRS_like_N"/>
    <property type="match status" value="1"/>
</dbReference>
<feature type="binding site" evidence="7">
    <location>
        <position position="220"/>
    </location>
    <ligand>
        <name>L-aspartate</name>
        <dbReference type="ChEBI" id="CHEBI:29991"/>
    </ligand>
</feature>
<feature type="binding site" evidence="7">
    <location>
        <begin position="534"/>
        <end position="537"/>
    </location>
    <ligand>
        <name>ATP</name>
        <dbReference type="ChEBI" id="CHEBI:30616"/>
    </ligand>
</feature>
<dbReference type="Pfam" id="PF01336">
    <property type="entry name" value="tRNA_anti-codon"/>
    <property type="match status" value="1"/>
</dbReference>
<dbReference type="InterPro" id="IPR047089">
    <property type="entry name" value="Asp-tRNA-ligase_1_N"/>
</dbReference>
<evidence type="ECO:0000256" key="7">
    <source>
        <dbReference type="HAMAP-Rule" id="MF_00044"/>
    </source>
</evidence>
<organism evidence="9 10">
    <name type="scientific">Gimesia panareensis</name>
    <dbReference type="NCBI Taxonomy" id="2527978"/>
    <lineage>
        <taxon>Bacteria</taxon>
        <taxon>Pseudomonadati</taxon>
        <taxon>Planctomycetota</taxon>
        <taxon>Planctomycetia</taxon>
        <taxon>Planctomycetales</taxon>
        <taxon>Planctomycetaceae</taxon>
        <taxon>Gimesia</taxon>
    </lineage>
</organism>
<comment type="caution">
    <text evidence="7">Lacks conserved residue(s) required for the propagation of feature annotation.</text>
</comment>
<dbReference type="GO" id="GO:0005737">
    <property type="term" value="C:cytoplasm"/>
    <property type="evidence" value="ECO:0007669"/>
    <property type="project" value="UniProtKB-SubCell"/>
</dbReference>
<feature type="domain" description="Aminoacyl-transfer RNA synthetases class-II family profile" evidence="8">
    <location>
        <begin position="143"/>
        <end position="555"/>
    </location>
</feature>
<dbReference type="PRINTS" id="PR01042">
    <property type="entry name" value="TRNASYNTHASP"/>
</dbReference>
<dbReference type="InterPro" id="IPR047090">
    <property type="entry name" value="AspRS_core"/>
</dbReference>
<feature type="site" description="Important for tRNA non-discrimination" evidence="7">
    <location>
        <position position="31"/>
    </location>
</feature>
<keyword evidence="3 7" id="KW-0547">Nucleotide-binding</keyword>
<dbReference type="Gene3D" id="2.40.50.140">
    <property type="entry name" value="Nucleic acid-binding proteins"/>
    <property type="match status" value="1"/>
</dbReference>
<sequence length="587" mass="66367">MLRTHTCGELRTDHVGQTVTLAGWVIRGRDHGGLAFIDLRDRYGVTQIVFNPDRDAAMHELARTLRAEDVIQVSGEVVLRDDRENEKLATGKIEVRAHELKVLNKSKTPPFEPGTSELPNEELRLTYRFIDLRSERLQHAMQVRHRLMKLTRDYFDSQQFLEIETPILGRSTPEGARDYLVPSRVHEGAFYALPQSPQIYKQILMISGYDRYFQIARCFRDEDLRADRQPEFTQIDIEMAFVEQEDILTLVDGLMATILKDLRGEEMALPLPRYDYAEVMEKYGSDKPDLRFGLELVDIGEIAQSCDFAVFKKTMESGGRVRGLNAKGAADNYSRKDIDGLTEFVGEYGAKGLAFFKVTDEGLHSPIAKFFSDEDKQKIMDAMGAEVGDLLFFVADQCAVTSAALAALRNRLGKELKLYDPSDFKCCWVVNFPLLTYNEDEQRWDAEHHPFCQPVEEDVQYFESDPAKVRAQSYDLVINGYEAASGSVRVHDQGVQQTVFDLLGISAEEAEERFGFLLQALRYGAPPHAGAALGLDRLVMLLCGNDNIRDVIAFPKTQKAADLLSGAPSEVDPHQLRDLRIKVDIPK</sequence>
<dbReference type="InterPro" id="IPR004365">
    <property type="entry name" value="NA-bd_OB_tRNA"/>
</dbReference>
<dbReference type="InterPro" id="IPR045864">
    <property type="entry name" value="aa-tRNA-synth_II/BPL/LPL"/>
</dbReference>
<name>A0A518FGQ7_9PLAN</name>
<dbReference type="PROSITE" id="PS50862">
    <property type="entry name" value="AA_TRNA_LIGASE_II"/>
    <property type="match status" value="1"/>
</dbReference>
<dbReference type="NCBIfam" id="NF001750">
    <property type="entry name" value="PRK00476.1"/>
    <property type="match status" value="1"/>
</dbReference>
<keyword evidence="2 7" id="KW-0436">Ligase</keyword>
<comment type="subunit">
    <text evidence="7">Homodimer.</text>
</comment>
<dbReference type="CDD" id="cd00777">
    <property type="entry name" value="AspRS_core"/>
    <property type="match status" value="1"/>
</dbReference>
<feature type="binding site" evidence="7">
    <location>
        <position position="482"/>
    </location>
    <ligand>
        <name>ATP</name>
        <dbReference type="ChEBI" id="CHEBI:30616"/>
    </ligand>
</feature>
<dbReference type="Pfam" id="PF00152">
    <property type="entry name" value="tRNA-synt_2"/>
    <property type="match status" value="1"/>
</dbReference>
<dbReference type="NCBIfam" id="TIGR00459">
    <property type="entry name" value="aspS_bact"/>
    <property type="match status" value="1"/>
</dbReference>
<evidence type="ECO:0000256" key="3">
    <source>
        <dbReference type="ARBA" id="ARBA00022741"/>
    </source>
</evidence>
<feature type="binding site" evidence="7">
    <location>
        <position position="229"/>
    </location>
    <ligand>
        <name>ATP</name>
        <dbReference type="ChEBI" id="CHEBI:30616"/>
    </ligand>
</feature>
<dbReference type="InterPro" id="IPR004364">
    <property type="entry name" value="Aa-tRNA-synt_II"/>
</dbReference>
<dbReference type="InterPro" id="IPR004115">
    <property type="entry name" value="GAD-like_sf"/>
</dbReference>
<evidence type="ECO:0000256" key="6">
    <source>
        <dbReference type="ARBA" id="ARBA00023146"/>
    </source>
</evidence>
<comment type="similarity">
    <text evidence="1 7">Belongs to the class-II aminoacyl-tRNA synthetase family. Type 1 subfamily.</text>
</comment>
<keyword evidence="7" id="KW-0963">Cytoplasm</keyword>
<dbReference type="EC" id="6.1.1.23" evidence="7"/>
<dbReference type="InterPro" id="IPR012340">
    <property type="entry name" value="NA-bd_OB-fold"/>
</dbReference>
<evidence type="ECO:0000259" key="8">
    <source>
        <dbReference type="PROSITE" id="PS50862"/>
    </source>
</evidence>
<reference evidence="9 10" key="1">
    <citation type="submission" date="2019-02" db="EMBL/GenBank/DDBJ databases">
        <title>Deep-cultivation of Planctomycetes and their phenomic and genomic characterization uncovers novel biology.</title>
        <authorList>
            <person name="Wiegand S."/>
            <person name="Jogler M."/>
            <person name="Boedeker C."/>
            <person name="Pinto D."/>
            <person name="Vollmers J."/>
            <person name="Rivas-Marin E."/>
            <person name="Kohn T."/>
            <person name="Peeters S.H."/>
            <person name="Heuer A."/>
            <person name="Rast P."/>
            <person name="Oberbeckmann S."/>
            <person name="Bunk B."/>
            <person name="Jeske O."/>
            <person name="Meyerdierks A."/>
            <person name="Storesund J.E."/>
            <person name="Kallscheuer N."/>
            <person name="Luecker S."/>
            <person name="Lage O.M."/>
            <person name="Pohl T."/>
            <person name="Merkel B.J."/>
            <person name="Hornburger P."/>
            <person name="Mueller R.-W."/>
            <person name="Bruemmer F."/>
            <person name="Labrenz M."/>
            <person name="Spormann A.M."/>
            <person name="Op den Camp H."/>
            <person name="Overmann J."/>
            <person name="Amann R."/>
            <person name="Jetten M.S.M."/>
            <person name="Mascher T."/>
            <person name="Medema M.H."/>
            <person name="Devos D.P."/>
            <person name="Kaster A.-K."/>
            <person name="Ovreas L."/>
            <person name="Rohde M."/>
            <person name="Galperin M.Y."/>
            <person name="Jogler C."/>
        </authorList>
    </citation>
    <scope>NUCLEOTIDE SEQUENCE [LARGE SCALE GENOMIC DNA]</scope>
    <source>
        <strain evidence="9 10">Pan153</strain>
    </source>
</reference>
<evidence type="ECO:0000256" key="4">
    <source>
        <dbReference type="ARBA" id="ARBA00022840"/>
    </source>
</evidence>
<feature type="binding site" evidence="7">
    <location>
        <position position="174"/>
    </location>
    <ligand>
        <name>L-aspartate</name>
        <dbReference type="ChEBI" id="CHEBI:29991"/>
    </ligand>
</feature>
<dbReference type="GO" id="GO:0006422">
    <property type="term" value="P:aspartyl-tRNA aminoacylation"/>
    <property type="evidence" value="ECO:0007669"/>
    <property type="project" value="UniProtKB-UniRule"/>
</dbReference>
<dbReference type="PANTHER" id="PTHR22594">
    <property type="entry name" value="ASPARTYL/LYSYL-TRNA SYNTHETASE"/>
    <property type="match status" value="1"/>
</dbReference>
<dbReference type="InterPro" id="IPR002312">
    <property type="entry name" value="Asp/Asn-tRNA-synth_IIb"/>
</dbReference>
<evidence type="ECO:0000256" key="2">
    <source>
        <dbReference type="ARBA" id="ARBA00022598"/>
    </source>
</evidence>
<dbReference type="GO" id="GO:0003676">
    <property type="term" value="F:nucleic acid binding"/>
    <property type="evidence" value="ECO:0007669"/>
    <property type="project" value="InterPro"/>
</dbReference>
<feature type="region of interest" description="Aspartate" evidence="7">
    <location>
        <begin position="198"/>
        <end position="201"/>
    </location>
</feature>
<evidence type="ECO:0000256" key="1">
    <source>
        <dbReference type="ARBA" id="ARBA00006303"/>
    </source>
</evidence>
<keyword evidence="5 7" id="KW-0648">Protein biosynthesis</keyword>
<dbReference type="RefSeq" id="WP_145453572.1">
    <property type="nucleotide sequence ID" value="NZ_CP036317.1"/>
</dbReference>
<dbReference type="Gene3D" id="3.30.930.10">
    <property type="entry name" value="Bira Bifunctional Protein, Domain 2"/>
    <property type="match status" value="1"/>
</dbReference>
<dbReference type="HAMAP" id="MF_00044">
    <property type="entry name" value="Asp_tRNA_synth_type1"/>
    <property type="match status" value="1"/>
</dbReference>
<dbReference type="SUPFAM" id="SSF55261">
    <property type="entry name" value="GAD domain-like"/>
    <property type="match status" value="1"/>
</dbReference>
<comment type="catalytic activity">
    <reaction evidence="7">
        <text>tRNA(Asx) + L-aspartate + ATP = L-aspartyl-tRNA(Asx) + AMP + diphosphate</text>
        <dbReference type="Rhea" id="RHEA:18349"/>
        <dbReference type="Rhea" id="RHEA-COMP:9710"/>
        <dbReference type="Rhea" id="RHEA-COMP:9711"/>
        <dbReference type="ChEBI" id="CHEBI:29991"/>
        <dbReference type="ChEBI" id="CHEBI:30616"/>
        <dbReference type="ChEBI" id="CHEBI:33019"/>
        <dbReference type="ChEBI" id="CHEBI:78442"/>
        <dbReference type="ChEBI" id="CHEBI:78516"/>
        <dbReference type="ChEBI" id="CHEBI:456215"/>
        <dbReference type="EC" id="6.1.1.23"/>
    </reaction>
</comment>
<dbReference type="Gene3D" id="3.30.1360.30">
    <property type="entry name" value="GAD-like domain"/>
    <property type="match status" value="1"/>
</dbReference>
<dbReference type="SUPFAM" id="SSF50249">
    <property type="entry name" value="Nucleic acid-binding proteins"/>
    <property type="match status" value="1"/>
</dbReference>
<dbReference type="InterPro" id="IPR004524">
    <property type="entry name" value="Asp-tRNA-ligase_1"/>
</dbReference>
<evidence type="ECO:0000313" key="10">
    <source>
        <dbReference type="Proteomes" id="UP000320839"/>
    </source>
</evidence>
<dbReference type="PANTHER" id="PTHR22594:SF5">
    <property type="entry name" value="ASPARTATE--TRNA LIGASE, MITOCHONDRIAL"/>
    <property type="match status" value="1"/>
</dbReference>
<gene>
    <name evidence="7 9" type="primary">aspS</name>
    <name evidence="9" type="ORF">Pan153_01400</name>
</gene>
<proteinExistence type="inferred from homology"/>
<dbReference type="InterPro" id="IPR006195">
    <property type="entry name" value="aa-tRNA-synth_II"/>
</dbReference>
<accession>A0A518FGQ7</accession>
<evidence type="ECO:0000313" key="9">
    <source>
        <dbReference type="EMBL" id="QDV15526.1"/>
    </source>
</evidence>
<feature type="binding site" evidence="7">
    <location>
        <begin position="220"/>
        <end position="222"/>
    </location>
    <ligand>
        <name>ATP</name>
        <dbReference type="ChEBI" id="CHEBI:30616"/>
    </ligand>
</feature>
<dbReference type="EMBL" id="CP036317">
    <property type="protein sequence ID" value="QDV15526.1"/>
    <property type="molecule type" value="Genomic_DNA"/>
</dbReference>
<dbReference type="OrthoDB" id="9802326at2"/>
<dbReference type="SUPFAM" id="SSF55681">
    <property type="entry name" value="Class II aaRS and biotin synthetases"/>
    <property type="match status" value="1"/>
</dbReference>
<dbReference type="Proteomes" id="UP000320839">
    <property type="component" value="Chromosome"/>
</dbReference>
<feature type="binding site" evidence="7">
    <location>
        <position position="489"/>
    </location>
    <ligand>
        <name>L-aspartate</name>
        <dbReference type="ChEBI" id="CHEBI:29991"/>
    </ligand>
</feature>
<dbReference type="Pfam" id="PF02938">
    <property type="entry name" value="GAD"/>
    <property type="match status" value="1"/>
</dbReference>
<dbReference type="InterPro" id="IPR029351">
    <property type="entry name" value="GAD_dom"/>
</dbReference>
<dbReference type="AlphaFoldDB" id="A0A518FGQ7"/>
<feature type="binding site" evidence="7">
    <location>
        <position position="448"/>
    </location>
    <ligand>
        <name>L-aspartate</name>
        <dbReference type="ChEBI" id="CHEBI:29991"/>
    </ligand>
</feature>
<keyword evidence="6 7" id="KW-0030">Aminoacyl-tRNA synthetase</keyword>
<evidence type="ECO:0000256" key="5">
    <source>
        <dbReference type="ARBA" id="ARBA00022917"/>
    </source>
</evidence>